<comment type="caution">
    <text evidence="1">The sequence shown here is derived from an EMBL/GenBank/DDBJ whole genome shotgun (WGS) entry which is preliminary data.</text>
</comment>
<evidence type="ECO:0000313" key="2">
    <source>
        <dbReference type="Proteomes" id="UP001377168"/>
    </source>
</evidence>
<name>A0ACC6Q1S2_9ACTN</name>
<accession>A0ACC6Q1S2</accession>
<protein>
    <submittedName>
        <fullName evidence="1">MFS transporter</fullName>
    </submittedName>
</protein>
<proteinExistence type="predicted"/>
<reference evidence="1" key="1">
    <citation type="submission" date="2024-03" db="EMBL/GenBank/DDBJ databases">
        <title>Novel Streptomyces species of biotechnological and ecological value are a feature of Machair soil.</title>
        <authorList>
            <person name="Prole J.R."/>
            <person name="Goodfellow M."/>
            <person name="Allenby N."/>
            <person name="Ward A.C."/>
        </authorList>
    </citation>
    <scope>NUCLEOTIDE SEQUENCE</scope>
    <source>
        <strain evidence="1">MS2.AVA.5</strain>
    </source>
</reference>
<keyword evidence="2" id="KW-1185">Reference proteome</keyword>
<sequence length="414" mass="42792">MPAPPTGPPHGYGAVFRVREFRAVFVAHLMSLLGVVVCEISLTVLIYRLTGSPLLSALTFALGFLPYLVGGTLLAGVADKYPARRVLVLCDLVCAGCAAAMVLPITPVAVLLALRCAIAAVSPVFNGTRTATLADILGDGDLFVLGRSLLRIVSQSAVLTGFGLGGLLLAVVPPRGALAVTCCTFLGSALLLRFGTKRRPARDSDSGALLRSSLTGARQVFADRRLRVLMLLFWVPPMFSVAPEVLATPYADAIGVGPAGLGLLMCALPAGTIAGELYAGSALRPGTRARIALPLAAVSLLPLVAFALTPGLALALLVLVVAGATSAYTLGVDRWFIEAVPDELRGRAMTLMTAGLMTIQGVGMALAGLAAEFYAVSTVVTGAGVIGTVCCLLLVAEARRTEGRDGADRHMTCR</sequence>
<dbReference type="Proteomes" id="UP001377168">
    <property type="component" value="Unassembled WGS sequence"/>
</dbReference>
<dbReference type="EMBL" id="JBBKAJ010000022">
    <property type="protein sequence ID" value="MEJ8637515.1"/>
    <property type="molecule type" value="Genomic_DNA"/>
</dbReference>
<organism evidence="1 2">
    <name type="scientific">Streptomyces achmelvichensis</name>
    <dbReference type="NCBI Taxonomy" id="3134111"/>
    <lineage>
        <taxon>Bacteria</taxon>
        <taxon>Bacillati</taxon>
        <taxon>Actinomycetota</taxon>
        <taxon>Actinomycetes</taxon>
        <taxon>Kitasatosporales</taxon>
        <taxon>Streptomycetaceae</taxon>
        <taxon>Streptomyces</taxon>
    </lineage>
</organism>
<evidence type="ECO:0000313" key="1">
    <source>
        <dbReference type="EMBL" id="MEJ8637515.1"/>
    </source>
</evidence>
<gene>
    <name evidence="1" type="ORF">WKI67_29530</name>
</gene>